<dbReference type="Gene3D" id="3.40.109.10">
    <property type="entry name" value="NADH Oxidase"/>
    <property type="match status" value="1"/>
</dbReference>
<dbReference type="CDD" id="cd02138">
    <property type="entry name" value="TdsD-like"/>
    <property type="match status" value="1"/>
</dbReference>
<evidence type="ECO:0000259" key="3">
    <source>
        <dbReference type="Pfam" id="PF00881"/>
    </source>
</evidence>
<dbReference type="SUPFAM" id="SSF55469">
    <property type="entry name" value="FMN-dependent nitroreductase-like"/>
    <property type="match status" value="1"/>
</dbReference>
<reference evidence="4" key="1">
    <citation type="journal article" date="2022" name="Genome Biol. Evol.">
        <title>A New Gene Family Diagnostic for Intracellular Biomineralization of Amorphous Ca Carbonates by Cyanobacteria.</title>
        <authorList>
            <person name="Benzerara K."/>
            <person name="Duprat E."/>
            <person name="Bitard-Feildel T."/>
            <person name="Caumes G."/>
            <person name="Cassier-Chauvat C."/>
            <person name="Chauvat F."/>
            <person name="Dezi M."/>
            <person name="Diop S.I."/>
            <person name="Gaschignard G."/>
            <person name="Gorgen S."/>
            <person name="Gugger M."/>
            <person name="Lopez-Garcia P."/>
            <person name="Millet M."/>
            <person name="Skouri-Panet F."/>
            <person name="Moreira D."/>
            <person name="Callebaut I."/>
        </authorList>
    </citation>
    <scope>NUCLEOTIDE SEQUENCE</scope>
    <source>
        <strain evidence="4">G9</strain>
    </source>
</reference>
<evidence type="ECO:0000313" key="4">
    <source>
        <dbReference type="EMBL" id="MDG2989958.1"/>
    </source>
</evidence>
<feature type="domain" description="Nitroreductase" evidence="3">
    <location>
        <begin position="15"/>
        <end position="160"/>
    </location>
</feature>
<organism evidence="4 5">
    <name type="scientific">Candidatus Synechococcus calcipolaris G9</name>
    <dbReference type="NCBI Taxonomy" id="1497997"/>
    <lineage>
        <taxon>Bacteria</taxon>
        <taxon>Bacillati</taxon>
        <taxon>Cyanobacteriota</taxon>
        <taxon>Cyanophyceae</taxon>
        <taxon>Synechococcales</taxon>
        <taxon>Synechococcaceae</taxon>
        <taxon>Synechococcus</taxon>
    </lineage>
</organism>
<sequence>MEKLAPAHYPIQDLIQRRWSPLAFRDRPIPMTDLARLLEAARWSPSSYNEQPWVFLVAEKYINPTGFNKLLSCLVEANQVWAARAPVLMIGLAKNHFAHNNTVNRHAFYDLGAAVAYLTLQAMDLGIYVHQMAGFDPVKTREVAQVPSSHEPVVAIALGYYGELSSLPPNYQERERGPRNRNPLKDIAFRDTWGDSFPLP</sequence>
<evidence type="ECO:0000256" key="2">
    <source>
        <dbReference type="ARBA" id="ARBA00023002"/>
    </source>
</evidence>
<comment type="caution">
    <text evidence="4">The sequence shown here is derived from an EMBL/GenBank/DDBJ whole genome shotgun (WGS) entry which is preliminary data.</text>
</comment>
<reference evidence="4" key="2">
    <citation type="submission" date="2022-01" db="EMBL/GenBank/DDBJ databases">
        <authorList>
            <person name="Zivanovic Y."/>
            <person name="Moreira D."/>
            <person name="Lopez-Garcia P."/>
        </authorList>
    </citation>
    <scope>NUCLEOTIDE SEQUENCE</scope>
    <source>
        <strain evidence="4">G9</strain>
    </source>
</reference>
<accession>A0ABT6EXZ0</accession>
<dbReference type="Pfam" id="PF00881">
    <property type="entry name" value="Nitroreductase"/>
    <property type="match status" value="1"/>
</dbReference>
<comment type="similarity">
    <text evidence="1">Belongs to the nitroreductase family.</text>
</comment>
<dbReference type="InterPro" id="IPR000415">
    <property type="entry name" value="Nitroreductase-like"/>
</dbReference>
<dbReference type="PANTHER" id="PTHR43673">
    <property type="entry name" value="NAD(P)H NITROREDUCTASE YDGI-RELATED"/>
    <property type="match status" value="1"/>
</dbReference>
<evidence type="ECO:0000256" key="1">
    <source>
        <dbReference type="ARBA" id="ARBA00007118"/>
    </source>
</evidence>
<evidence type="ECO:0000313" key="5">
    <source>
        <dbReference type="Proteomes" id="UP001154265"/>
    </source>
</evidence>
<dbReference type="InterPro" id="IPR029479">
    <property type="entry name" value="Nitroreductase"/>
</dbReference>
<dbReference type="EMBL" id="JAKKUT010000002">
    <property type="protein sequence ID" value="MDG2989958.1"/>
    <property type="molecule type" value="Genomic_DNA"/>
</dbReference>
<keyword evidence="2" id="KW-0560">Oxidoreductase</keyword>
<dbReference type="PANTHER" id="PTHR43673:SF10">
    <property type="entry name" value="NADH DEHYDROGENASE_NAD(P)H NITROREDUCTASE XCC3605-RELATED"/>
    <property type="match status" value="1"/>
</dbReference>
<keyword evidence="5" id="KW-1185">Reference proteome</keyword>
<name>A0ABT6EXZ0_9SYNE</name>
<proteinExistence type="inferred from homology"/>
<dbReference type="Proteomes" id="UP001154265">
    <property type="component" value="Unassembled WGS sequence"/>
</dbReference>
<dbReference type="RefSeq" id="WP_277865883.1">
    <property type="nucleotide sequence ID" value="NZ_JAKKUT010000002.1"/>
</dbReference>
<protein>
    <submittedName>
        <fullName evidence="4">Nitroreductase family protein</fullName>
    </submittedName>
</protein>
<gene>
    <name evidence="4" type="ORF">L3556_03275</name>
</gene>